<proteinExistence type="predicted"/>
<gene>
    <name evidence="2" type="ORF">GCM10012289_48250</name>
</gene>
<reference evidence="2" key="2">
    <citation type="submission" date="2020-09" db="EMBL/GenBank/DDBJ databases">
        <authorList>
            <person name="Sun Q."/>
            <person name="Zhou Y."/>
        </authorList>
    </citation>
    <scope>NUCLEOTIDE SEQUENCE</scope>
    <source>
        <strain evidence="2">CGMCC 4.7368</strain>
    </source>
</reference>
<reference evidence="2" key="1">
    <citation type="journal article" date="2014" name="Int. J. Syst. Evol. Microbiol.">
        <title>Complete genome sequence of Corynebacterium casei LMG S-19264T (=DSM 44701T), isolated from a smear-ripened cheese.</title>
        <authorList>
            <consortium name="US DOE Joint Genome Institute (JGI-PGF)"/>
            <person name="Walter F."/>
            <person name="Albersmeier A."/>
            <person name="Kalinowski J."/>
            <person name="Ruckert C."/>
        </authorList>
    </citation>
    <scope>NUCLEOTIDE SEQUENCE</scope>
    <source>
        <strain evidence="2">CGMCC 4.7368</strain>
    </source>
</reference>
<feature type="compositionally biased region" description="Polar residues" evidence="1">
    <location>
        <begin position="15"/>
        <end position="25"/>
    </location>
</feature>
<feature type="region of interest" description="Disordered" evidence="1">
    <location>
        <begin position="15"/>
        <end position="61"/>
    </location>
</feature>
<evidence type="ECO:0000313" key="2">
    <source>
        <dbReference type="EMBL" id="GGO74778.1"/>
    </source>
</evidence>
<organism evidence="2 3">
    <name type="scientific">Nonomuraea cavernae</name>
    <dbReference type="NCBI Taxonomy" id="2045107"/>
    <lineage>
        <taxon>Bacteria</taxon>
        <taxon>Bacillati</taxon>
        <taxon>Actinomycetota</taxon>
        <taxon>Actinomycetes</taxon>
        <taxon>Streptosporangiales</taxon>
        <taxon>Streptosporangiaceae</taxon>
        <taxon>Nonomuraea</taxon>
    </lineage>
</organism>
<keyword evidence="3" id="KW-1185">Reference proteome</keyword>
<comment type="caution">
    <text evidence="2">The sequence shown here is derived from an EMBL/GenBank/DDBJ whole genome shotgun (WGS) entry which is preliminary data.</text>
</comment>
<dbReference type="AlphaFoldDB" id="A0A917Z5U2"/>
<accession>A0A917Z5U2</accession>
<dbReference type="EMBL" id="BMNH01000016">
    <property type="protein sequence ID" value="GGO74778.1"/>
    <property type="molecule type" value="Genomic_DNA"/>
</dbReference>
<evidence type="ECO:0000313" key="3">
    <source>
        <dbReference type="Proteomes" id="UP000646523"/>
    </source>
</evidence>
<sequence length="61" mass="6652">MRRAILLPVVSQKVSSSGCHSSSQRAIVPSYAPLQDRERRKGRLRALTPRGRAPVTGDAPL</sequence>
<protein>
    <submittedName>
        <fullName evidence="2">Uncharacterized protein</fullName>
    </submittedName>
</protein>
<name>A0A917Z5U2_9ACTN</name>
<dbReference type="Proteomes" id="UP000646523">
    <property type="component" value="Unassembled WGS sequence"/>
</dbReference>
<evidence type="ECO:0000256" key="1">
    <source>
        <dbReference type="SAM" id="MobiDB-lite"/>
    </source>
</evidence>